<reference evidence="1" key="1">
    <citation type="submission" date="2018-08" db="EMBL/GenBank/DDBJ databases">
        <title>Identification of Burkholderia cepacia strains that express a Burkholderia pseudomallei-like capsular polysaccharide.</title>
        <authorList>
            <person name="Burtnick M.N."/>
            <person name="Vongsouvath M."/>
            <person name="Newton P."/>
            <person name="Wuthiekanun V."/>
            <person name="Limmathurotsakul D."/>
            <person name="Brett P.J."/>
            <person name="Chantratita N."/>
            <person name="Dance D.A."/>
        </authorList>
    </citation>
    <scope>NUCLEOTIDE SEQUENCE</scope>
    <source>
        <strain evidence="1">SBXCC001</strain>
    </source>
</reference>
<gene>
    <name evidence="1" type="ORF">C7S16_3699</name>
</gene>
<dbReference type="AlphaFoldDB" id="A0AAW9D1K6"/>
<proteinExistence type="predicted"/>
<sequence>MNQLFGPLPTDDTEAEIRYRYAVRYVMSEQIAELRALKVPACFPWARVLLRSEVISHLNALNGLAGEW</sequence>
<accession>A0AAW9D1K6</accession>
<comment type="caution">
    <text evidence="1">The sequence shown here is derived from an EMBL/GenBank/DDBJ whole genome shotgun (WGS) entry which is preliminary data.</text>
</comment>
<dbReference type="Proteomes" id="UP001272137">
    <property type="component" value="Unassembled WGS sequence"/>
</dbReference>
<organism evidence="1 2">
    <name type="scientific">Burkholderia thailandensis</name>
    <dbReference type="NCBI Taxonomy" id="57975"/>
    <lineage>
        <taxon>Bacteria</taxon>
        <taxon>Pseudomonadati</taxon>
        <taxon>Pseudomonadota</taxon>
        <taxon>Betaproteobacteria</taxon>
        <taxon>Burkholderiales</taxon>
        <taxon>Burkholderiaceae</taxon>
        <taxon>Burkholderia</taxon>
        <taxon>pseudomallei group</taxon>
    </lineage>
</organism>
<evidence type="ECO:0000313" key="1">
    <source>
        <dbReference type="EMBL" id="MDW9256056.1"/>
    </source>
</evidence>
<protein>
    <submittedName>
        <fullName evidence="1">Uncharacterized protein</fullName>
    </submittedName>
</protein>
<dbReference type="EMBL" id="QXCT01000002">
    <property type="protein sequence ID" value="MDW9256056.1"/>
    <property type="molecule type" value="Genomic_DNA"/>
</dbReference>
<dbReference type="RefSeq" id="WP_019256230.1">
    <property type="nucleotide sequence ID" value="NZ_JANUQO010000034.1"/>
</dbReference>
<evidence type="ECO:0000313" key="2">
    <source>
        <dbReference type="Proteomes" id="UP001272137"/>
    </source>
</evidence>
<name>A0AAW9D1K6_BURTH</name>